<dbReference type="PANTHER" id="PTHR33018">
    <property type="entry name" value="OS10G0338966 PROTEIN-RELATED"/>
    <property type="match status" value="1"/>
</dbReference>
<feature type="domain" description="DUF8039" evidence="3">
    <location>
        <begin position="335"/>
        <end position="418"/>
    </location>
</feature>
<dbReference type="Proteomes" id="UP001374584">
    <property type="component" value="Unassembled WGS sequence"/>
</dbReference>
<feature type="coiled-coil region" evidence="1">
    <location>
        <begin position="272"/>
        <end position="303"/>
    </location>
</feature>
<organism evidence="4 5">
    <name type="scientific">Phaseolus coccineus</name>
    <name type="common">Scarlet runner bean</name>
    <name type="synonym">Phaseolus multiflorus</name>
    <dbReference type="NCBI Taxonomy" id="3886"/>
    <lineage>
        <taxon>Eukaryota</taxon>
        <taxon>Viridiplantae</taxon>
        <taxon>Streptophyta</taxon>
        <taxon>Embryophyta</taxon>
        <taxon>Tracheophyta</taxon>
        <taxon>Spermatophyta</taxon>
        <taxon>Magnoliopsida</taxon>
        <taxon>eudicotyledons</taxon>
        <taxon>Gunneridae</taxon>
        <taxon>Pentapetalae</taxon>
        <taxon>rosids</taxon>
        <taxon>fabids</taxon>
        <taxon>Fabales</taxon>
        <taxon>Fabaceae</taxon>
        <taxon>Papilionoideae</taxon>
        <taxon>50 kb inversion clade</taxon>
        <taxon>NPAAA clade</taxon>
        <taxon>indigoferoid/millettioid clade</taxon>
        <taxon>Phaseoleae</taxon>
        <taxon>Phaseolus</taxon>
    </lineage>
</organism>
<evidence type="ECO:0000256" key="2">
    <source>
        <dbReference type="SAM" id="MobiDB-lite"/>
    </source>
</evidence>
<dbReference type="InterPro" id="IPR058352">
    <property type="entry name" value="DUF8039"/>
</dbReference>
<evidence type="ECO:0000313" key="5">
    <source>
        <dbReference type="Proteomes" id="UP001374584"/>
    </source>
</evidence>
<dbReference type="AlphaFoldDB" id="A0AAN9Q9S4"/>
<feature type="compositionally biased region" description="Basic residues" evidence="2">
    <location>
        <begin position="199"/>
        <end position="208"/>
    </location>
</feature>
<dbReference type="Pfam" id="PF26133">
    <property type="entry name" value="DUF8039"/>
    <property type="match status" value="1"/>
</dbReference>
<gene>
    <name evidence="4" type="ORF">VNO80_31592</name>
</gene>
<evidence type="ECO:0000256" key="1">
    <source>
        <dbReference type="SAM" id="Coils"/>
    </source>
</evidence>
<dbReference type="EMBL" id="JAYMYR010000017">
    <property type="protein sequence ID" value="KAK7327227.1"/>
    <property type="molecule type" value="Genomic_DNA"/>
</dbReference>
<keyword evidence="5" id="KW-1185">Reference proteome</keyword>
<comment type="caution">
    <text evidence="4">The sequence shown here is derived from an EMBL/GenBank/DDBJ whole genome shotgun (WGS) entry which is preliminary data.</text>
</comment>
<feature type="region of interest" description="Disordered" evidence="2">
    <location>
        <begin position="175"/>
        <end position="208"/>
    </location>
</feature>
<proteinExistence type="predicted"/>
<accession>A0AAN9Q9S4</accession>
<protein>
    <recommendedName>
        <fullName evidence="3">DUF8039 domain-containing protein</fullName>
    </recommendedName>
</protein>
<feature type="compositionally biased region" description="Polar residues" evidence="2">
    <location>
        <begin position="177"/>
        <end position="190"/>
    </location>
</feature>
<evidence type="ECO:0000313" key="4">
    <source>
        <dbReference type="EMBL" id="KAK7327227.1"/>
    </source>
</evidence>
<name>A0AAN9Q9S4_PHACN</name>
<sequence>MKRLTKKRAAGEKTAVDIDVNTGMASGPNADEFNNYLGVLSHEKLSILINSWDDVSKVDRNMLWEDVLANFEIPNVEPLRSRIISNIGLKFRAFKSRLTTRYIFGELKDESPCERYNFIDEETWLAFKESRLTEEWVHRRKKAQDIALKNLTPHVMSCAGYRKLEQALMVEKEQSKRGSASQDVETGVTSPPSPPTRHDKWKRARIKKSGAPSFEQSGLIIEKIVVTISLLKVIGRLKHSGRVRAVGQGVGIRLYFGAAPRHSSYSPKESKKEMEQRLRKELMDEMRRETEKMRLELRQEISQQLCAEQPIQTLLSPAPKSIKGSCAAPTASGDDIIGQTRQCELLVEGGIIPQVVAIGKVYEDATTLYNVPLSPDAAKVTVERVRVPDARLPLPSEEVTTVAEAFQSFVAWPRHLIRYMQQPLKPRRKPIPKKKQEVPLDDLIASLAIVARQIGRDPLEVPWDDTFFETNPELPLYIYMSDLLEFVAGDQELNINIIQFFMM</sequence>
<keyword evidence="1" id="KW-0175">Coiled coil</keyword>
<evidence type="ECO:0000259" key="3">
    <source>
        <dbReference type="Pfam" id="PF26133"/>
    </source>
</evidence>
<dbReference type="PANTHER" id="PTHR33018:SF34">
    <property type="entry name" value="OS02G0472350 PROTEIN"/>
    <property type="match status" value="1"/>
</dbReference>
<reference evidence="4 5" key="1">
    <citation type="submission" date="2024-01" db="EMBL/GenBank/DDBJ databases">
        <title>The genomes of 5 underutilized Papilionoideae crops provide insights into root nodulation and disease resistanc.</title>
        <authorList>
            <person name="Jiang F."/>
        </authorList>
    </citation>
    <scope>NUCLEOTIDE SEQUENCE [LARGE SCALE GENOMIC DNA]</scope>
    <source>
        <strain evidence="4">JINMINGXINNONG_FW02</strain>
        <tissue evidence="4">Leaves</tissue>
    </source>
</reference>